<dbReference type="Proteomes" id="UP001152592">
    <property type="component" value="Unassembled WGS sequence"/>
</dbReference>
<gene>
    <name evidence="1" type="ORF">PSALAMII_LOCUS4779</name>
</gene>
<dbReference type="AlphaFoldDB" id="A0A9W4J3Q9"/>
<evidence type="ECO:0000313" key="1">
    <source>
        <dbReference type="EMBL" id="CAG8372372.1"/>
    </source>
</evidence>
<reference evidence="1" key="1">
    <citation type="submission" date="2021-07" db="EMBL/GenBank/DDBJ databases">
        <authorList>
            <person name="Branca A.L. A."/>
        </authorList>
    </citation>
    <scope>NUCLEOTIDE SEQUENCE</scope>
</reference>
<proteinExistence type="predicted"/>
<comment type="caution">
    <text evidence="1">The sequence shown here is derived from an EMBL/GenBank/DDBJ whole genome shotgun (WGS) entry which is preliminary data.</text>
</comment>
<organism evidence="1 2">
    <name type="scientific">Penicillium salamii</name>
    <dbReference type="NCBI Taxonomy" id="1612424"/>
    <lineage>
        <taxon>Eukaryota</taxon>
        <taxon>Fungi</taxon>
        <taxon>Dikarya</taxon>
        <taxon>Ascomycota</taxon>
        <taxon>Pezizomycotina</taxon>
        <taxon>Eurotiomycetes</taxon>
        <taxon>Eurotiomycetidae</taxon>
        <taxon>Eurotiales</taxon>
        <taxon>Aspergillaceae</taxon>
        <taxon>Penicillium</taxon>
    </lineage>
</organism>
<accession>A0A9W4J3Q9</accession>
<evidence type="ECO:0000313" key="2">
    <source>
        <dbReference type="Proteomes" id="UP001152592"/>
    </source>
</evidence>
<name>A0A9W4J3Q9_9EURO</name>
<sequence>MLLFFPFQLPETFLRRKTSLGLFQNYNRTRKRKYPYRGEKGGPPVRVLNFYEGLRGVYFEAEVFADIIKAEYCLREIVQRRLPIGTINNEYYSLRQSSTWYLRQELVNDCAKRGGCCSRNCECCQTRHERAVRNKGLGHCTPSCGCCTSERGFEYSAEEIQSFVDGLKAQLYNDNPAYTVHMAEAFFLLPPADTERKEPMDRGFF</sequence>
<protein>
    <submittedName>
        <fullName evidence="1">Uncharacterized protein</fullName>
    </submittedName>
</protein>
<dbReference type="OrthoDB" id="1932233at2759"/>
<dbReference type="EMBL" id="CAJVPD010000228">
    <property type="protein sequence ID" value="CAG8372372.1"/>
    <property type="molecule type" value="Genomic_DNA"/>
</dbReference>